<evidence type="ECO:0000313" key="2">
    <source>
        <dbReference type="Proteomes" id="UP001595665"/>
    </source>
</evidence>
<reference evidence="2" key="1">
    <citation type="journal article" date="2019" name="Int. J. Syst. Evol. Microbiol.">
        <title>The Global Catalogue of Microorganisms (GCM) 10K type strain sequencing project: providing services to taxonomists for standard genome sequencing and annotation.</title>
        <authorList>
            <consortium name="The Broad Institute Genomics Platform"/>
            <consortium name="The Broad Institute Genome Sequencing Center for Infectious Disease"/>
            <person name="Wu L."/>
            <person name="Ma J."/>
        </authorList>
    </citation>
    <scope>NUCLEOTIDE SEQUENCE [LARGE SCALE GENOMIC DNA]</scope>
    <source>
        <strain evidence="2">CCM 7480</strain>
    </source>
</reference>
<accession>A0ABV7PFJ0</accession>
<name>A0ABV7PFJ0_9BURK</name>
<dbReference type="Proteomes" id="UP001595665">
    <property type="component" value="Unassembled WGS sequence"/>
</dbReference>
<gene>
    <name evidence="1" type="ORF">ACFOPH_03265</name>
</gene>
<sequence>MSERIVMIDVTLTKFRLTAGAAVLSLALAGAATAGAVINGWRLDTANQRALASEKDKRVAVEKLLVEQSVAVDKLGAEKRAADERRQVAEKFAASAIARTKDRGAAVAASQAPDCDGVMREAWEGWR</sequence>
<evidence type="ECO:0000313" key="1">
    <source>
        <dbReference type="EMBL" id="MFC3457272.1"/>
    </source>
</evidence>
<proteinExistence type="predicted"/>
<dbReference type="RefSeq" id="WP_379733506.1">
    <property type="nucleotide sequence ID" value="NZ_JBHRVV010000001.1"/>
</dbReference>
<dbReference type="EMBL" id="JBHRVV010000001">
    <property type="protein sequence ID" value="MFC3457272.1"/>
    <property type="molecule type" value="Genomic_DNA"/>
</dbReference>
<organism evidence="1 2">
    <name type="scientific">Massilia haematophila</name>
    <dbReference type="NCBI Taxonomy" id="457923"/>
    <lineage>
        <taxon>Bacteria</taxon>
        <taxon>Pseudomonadati</taxon>
        <taxon>Pseudomonadota</taxon>
        <taxon>Betaproteobacteria</taxon>
        <taxon>Burkholderiales</taxon>
        <taxon>Oxalobacteraceae</taxon>
        <taxon>Telluria group</taxon>
        <taxon>Massilia</taxon>
    </lineage>
</organism>
<comment type="caution">
    <text evidence="1">The sequence shown here is derived from an EMBL/GenBank/DDBJ whole genome shotgun (WGS) entry which is preliminary data.</text>
</comment>
<keyword evidence="2" id="KW-1185">Reference proteome</keyword>
<protein>
    <submittedName>
        <fullName evidence="1">Uncharacterized protein</fullName>
    </submittedName>
</protein>